<evidence type="ECO:0000313" key="3">
    <source>
        <dbReference type="Proteomes" id="UP000179807"/>
    </source>
</evidence>
<feature type="signal peptide" evidence="1">
    <location>
        <begin position="1"/>
        <end position="15"/>
    </location>
</feature>
<name>A0A1J4KSC7_9EUKA</name>
<evidence type="ECO:0000256" key="1">
    <source>
        <dbReference type="SAM" id="SignalP"/>
    </source>
</evidence>
<keyword evidence="3" id="KW-1185">Reference proteome</keyword>
<keyword evidence="1" id="KW-0732">Signal</keyword>
<dbReference type="AlphaFoldDB" id="A0A1J4KSC7"/>
<reference evidence="2" key="1">
    <citation type="submission" date="2016-10" db="EMBL/GenBank/DDBJ databases">
        <authorList>
            <person name="Benchimol M."/>
            <person name="Almeida L.G."/>
            <person name="Vasconcelos A.T."/>
            <person name="Perreira-Neves A."/>
            <person name="Rosa I.A."/>
            <person name="Tasca T."/>
            <person name="Bogo M.R."/>
            <person name="de Souza W."/>
        </authorList>
    </citation>
    <scope>NUCLEOTIDE SEQUENCE [LARGE SCALE GENOMIC DNA]</scope>
    <source>
        <strain evidence="2">K</strain>
    </source>
</reference>
<dbReference type="VEuPathDB" id="TrichDB:TRFO_17861"/>
<gene>
    <name evidence="2" type="ORF">TRFO_17861</name>
</gene>
<sequence length="179" mass="21495">MFLFVILWLKGMGISKTNDESIKKEYGIFIMDIIKDEIKKSMQELRIQKQLKQIAMDTIDVSSLRRPNEQISEVQKLQKSISDLRKEIRNEQWKEYQARANNMKQIQKDRLKVHISHILPSIKAQNYPFPQYSTLPFFPSTFQNPQQYSQYNRMITNANSNRKRRLPNTIKRYKNKIRK</sequence>
<organism evidence="2 3">
    <name type="scientific">Tritrichomonas foetus</name>
    <dbReference type="NCBI Taxonomy" id="1144522"/>
    <lineage>
        <taxon>Eukaryota</taxon>
        <taxon>Metamonada</taxon>
        <taxon>Parabasalia</taxon>
        <taxon>Tritrichomonadida</taxon>
        <taxon>Tritrichomonadidae</taxon>
        <taxon>Tritrichomonas</taxon>
    </lineage>
</organism>
<protein>
    <submittedName>
        <fullName evidence="2">Uncharacterized protein</fullName>
    </submittedName>
</protein>
<evidence type="ECO:0000313" key="2">
    <source>
        <dbReference type="EMBL" id="OHT12373.1"/>
    </source>
</evidence>
<dbReference type="RefSeq" id="XP_068365509.1">
    <property type="nucleotide sequence ID" value="XM_068499833.1"/>
</dbReference>
<comment type="caution">
    <text evidence="2">The sequence shown here is derived from an EMBL/GenBank/DDBJ whole genome shotgun (WGS) entry which is preliminary data.</text>
</comment>
<dbReference type="GeneID" id="94834537"/>
<feature type="chain" id="PRO_5013266871" evidence="1">
    <location>
        <begin position="16"/>
        <end position="179"/>
    </location>
</feature>
<dbReference type="EMBL" id="MLAK01000565">
    <property type="protein sequence ID" value="OHT12373.1"/>
    <property type="molecule type" value="Genomic_DNA"/>
</dbReference>
<dbReference type="Proteomes" id="UP000179807">
    <property type="component" value="Unassembled WGS sequence"/>
</dbReference>
<accession>A0A1J4KSC7</accession>
<proteinExistence type="predicted"/>